<keyword evidence="3" id="KW-1185">Reference proteome</keyword>
<dbReference type="AlphaFoldDB" id="A0A372LC60"/>
<name>A0A372LC60_9BACI</name>
<comment type="caution">
    <text evidence="2">The sequence shown here is derived from an EMBL/GenBank/DDBJ whole genome shotgun (WGS) entry which is preliminary data.</text>
</comment>
<evidence type="ECO:0000313" key="2">
    <source>
        <dbReference type="EMBL" id="RFU63429.1"/>
    </source>
</evidence>
<dbReference type="EMBL" id="QVTD01000006">
    <property type="protein sequence ID" value="RFU63429.1"/>
    <property type="molecule type" value="Genomic_DNA"/>
</dbReference>
<proteinExistence type="predicted"/>
<organism evidence="2 3">
    <name type="scientific">Peribacillus glennii</name>
    <dbReference type="NCBI Taxonomy" id="2303991"/>
    <lineage>
        <taxon>Bacteria</taxon>
        <taxon>Bacillati</taxon>
        <taxon>Bacillota</taxon>
        <taxon>Bacilli</taxon>
        <taxon>Bacillales</taxon>
        <taxon>Bacillaceae</taxon>
        <taxon>Peribacillus</taxon>
    </lineage>
</organism>
<keyword evidence="1" id="KW-0472">Membrane</keyword>
<accession>A0A372LC60</accession>
<keyword evidence="1" id="KW-1133">Transmembrane helix</keyword>
<feature type="transmembrane region" description="Helical" evidence="1">
    <location>
        <begin position="30"/>
        <end position="46"/>
    </location>
</feature>
<sequence>MKSYIVFLFQIIVWSGYTLAEWLSSHDRLMFKVIMFMVFCYFAAYIGKTILKSNRGTILVTCTSLLSYALLQLLFNKYLPQ</sequence>
<keyword evidence="1" id="KW-0812">Transmembrane</keyword>
<dbReference type="RefSeq" id="WP_117322795.1">
    <property type="nucleotide sequence ID" value="NZ_QVTD01000006.1"/>
</dbReference>
<reference evidence="2 3" key="1">
    <citation type="submission" date="2018-08" db="EMBL/GenBank/DDBJ databases">
        <title>Bacillus chawlae sp. nov., Bacillus glennii sp. nov., and Bacillus saganii sp. nov. Isolated from the Vehicle Assembly Building at Kennedy Space Center where the Viking Spacecraft were Assembled.</title>
        <authorList>
            <person name="Seuylemezian A."/>
            <person name="Vaishampayan P."/>
        </authorList>
    </citation>
    <scope>NUCLEOTIDE SEQUENCE [LARGE SCALE GENOMIC DNA]</scope>
    <source>
        <strain evidence="2 3">V44-8</strain>
    </source>
</reference>
<evidence type="ECO:0000313" key="3">
    <source>
        <dbReference type="Proteomes" id="UP000262939"/>
    </source>
</evidence>
<dbReference type="Proteomes" id="UP000262939">
    <property type="component" value="Unassembled WGS sequence"/>
</dbReference>
<evidence type="ECO:0000256" key="1">
    <source>
        <dbReference type="SAM" id="Phobius"/>
    </source>
</evidence>
<dbReference type="OrthoDB" id="2942660at2"/>
<protein>
    <submittedName>
        <fullName evidence="2">Uncharacterized protein</fullName>
    </submittedName>
</protein>
<gene>
    <name evidence="2" type="ORF">D0466_11890</name>
</gene>
<feature type="transmembrane region" description="Helical" evidence="1">
    <location>
        <begin position="58"/>
        <end position="75"/>
    </location>
</feature>